<keyword evidence="2" id="KW-0808">Transferase</keyword>
<dbReference type="GO" id="GO:0016746">
    <property type="term" value="F:acyltransferase activity"/>
    <property type="evidence" value="ECO:0007669"/>
    <property type="project" value="UniProtKB-UniRule"/>
</dbReference>
<comment type="similarity">
    <text evidence="1 2">Belongs to the RTX toxin acyltransferase family.</text>
</comment>
<comment type="function">
    <text evidence="2">Involved in fatty acylation of protoxin at internal lysine residues, thereby converting it to the active toxin.</text>
</comment>
<dbReference type="GO" id="GO:0005737">
    <property type="term" value="C:cytoplasm"/>
    <property type="evidence" value="ECO:0007669"/>
    <property type="project" value="UniProtKB-SubCell"/>
</dbReference>
<dbReference type="Proteomes" id="UP000625316">
    <property type="component" value="Unassembled WGS sequence"/>
</dbReference>
<dbReference type="EMBL" id="JADEXQ010000058">
    <property type="protein sequence ID" value="MBE9031283.1"/>
    <property type="molecule type" value="Genomic_DNA"/>
</dbReference>
<reference evidence="3" key="1">
    <citation type="submission" date="2020-10" db="EMBL/GenBank/DDBJ databases">
        <authorList>
            <person name="Castelo-Branco R."/>
            <person name="Eusebio N."/>
            <person name="Adriana R."/>
            <person name="Vieira A."/>
            <person name="Brugerolle De Fraissinette N."/>
            <person name="Rezende De Castro R."/>
            <person name="Schneider M.P."/>
            <person name="Vasconcelos V."/>
            <person name="Leao P.N."/>
        </authorList>
    </citation>
    <scope>NUCLEOTIDE SEQUENCE</scope>
    <source>
        <strain evidence="3">LEGE 11480</strain>
    </source>
</reference>
<evidence type="ECO:0000313" key="3">
    <source>
        <dbReference type="EMBL" id="MBE9031283.1"/>
    </source>
</evidence>
<keyword evidence="2" id="KW-0963">Cytoplasm</keyword>
<keyword evidence="2" id="KW-0012">Acyltransferase</keyword>
<dbReference type="Pfam" id="PF02794">
    <property type="entry name" value="HlyC"/>
    <property type="match status" value="1"/>
</dbReference>
<dbReference type="PRINTS" id="PR01489">
    <property type="entry name" value="RTXTOXINC"/>
</dbReference>
<dbReference type="AlphaFoldDB" id="A0A928VP71"/>
<accession>A0A928VP71</accession>
<sequence length="142" mass="16611">MQQRMQLIGGIIQLMIHSPLHRQYTIEELERRFMPCLLHNQFRYYEIDGSPIGFVNWAWIDDAIEPKYQTGKYELALDEWQGGSNLWFPEMIAPFGHTRHIIQDLRSLRNSLFPGAKLAKSIRLSPVGKLRMGKYRDHPSAS</sequence>
<dbReference type="EC" id="2.3.1.-" evidence="2"/>
<keyword evidence="4" id="KW-1185">Reference proteome</keyword>
<protein>
    <recommendedName>
        <fullName evidence="2">RTX toxin-activating lysine-acyltransferase</fullName>
        <ecNumber evidence="2">2.3.1.-</ecNumber>
    </recommendedName>
</protein>
<organism evidence="3 4">
    <name type="scientific">Romeriopsis navalis LEGE 11480</name>
    <dbReference type="NCBI Taxonomy" id="2777977"/>
    <lineage>
        <taxon>Bacteria</taxon>
        <taxon>Bacillati</taxon>
        <taxon>Cyanobacteriota</taxon>
        <taxon>Cyanophyceae</taxon>
        <taxon>Leptolyngbyales</taxon>
        <taxon>Leptolyngbyaceae</taxon>
        <taxon>Romeriopsis</taxon>
        <taxon>Romeriopsis navalis</taxon>
    </lineage>
</organism>
<proteinExistence type="inferred from homology"/>
<comment type="caution">
    <text evidence="3">The sequence shown here is derived from an EMBL/GenBank/DDBJ whole genome shotgun (WGS) entry which is preliminary data.</text>
</comment>
<keyword evidence="2" id="KW-0204">Cytolysis</keyword>
<evidence type="ECO:0000256" key="2">
    <source>
        <dbReference type="RuleBase" id="RU368102"/>
    </source>
</evidence>
<evidence type="ECO:0000313" key="4">
    <source>
        <dbReference type="Proteomes" id="UP000625316"/>
    </source>
</evidence>
<evidence type="ECO:0000256" key="1">
    <source>
        <dbReference type="ARBA" id="ARBA00005686"/>
    </source>
</evidence>
<name>A0A928VP71_9CYAN</name>
<comment type="subcellular location">
    <subcellularLocation>
        <location evidence="2">Cytoplasm</location>
    </subcellularLocation>
</comment>
<dbReference type="GO" id="GO:0009404">
    <property type="term" value="P:toxin metabolic process"/>
    <property type="evidence" value="ECO:0007669"/>
    <property type="project" value="UniProtKB-UniRule"/>
</dbReference>
<gene>
    <name evidence="3" type="ORF">IQ266_16230</name>
</gene>
<dbReference type="InterPro" id="IPR003996">
    <property type="entry name" value="RTX_toxin-activating_protC_bac"/>
</dbReference>
<dbReference type="GO" id="GO:0031640">
    <property type="term" value="P:killing of cells of another organism"/>
    <property type="evidence" value="ECO:0007669"/>
    <property type="project" value="UniProtKB-KW"/>
</dbReference>